<name>A0A8D8ZRD6_9HEMI</name>
<dbReference type="EMBL" id="HBUF01530846">
    <property type="protein sequence ID" value="CAG6751765.1"/>
    <property type="molecule type" value="Transcribed_RNA"/>
</dbReference>
<reference evidence="1" key="1">
    <citation type="submission" date="2021-05" db="EMBL/GenBank/DDBJ databases">
        <authorList>
            <person name="Alioto T."/>
            <person name="Alioto T."/>
            <person name="Gomez Garrido J."/>
        </authorList>
    </citation>
    <scope>NUCLEOTIDE SEQUENCE</scope>
</reference>
<accession>A0A8D8ZRD6</accession>
<dbReference type="AlphaFoldDB" id="A0A8D8ZRD6"/>
<sequence length="114" mass="13316">MICALWRILVFYQDKESRVFVNKPPSKIKNRRSTRNAAGNRPRNVHPYAMRHFKQELEMCIREEGAPYLSLTLCSEHTLRGLTPPPLGVQVITMLSYRKVFRKQKSGENIEDVK</sequence>
<organism evidence="1">
    <name type="scientific">Cacopsylla melanoneura</name>
    <dbReference type="NCBI Taxonomy" id="428564"/>
    <lineage>
        <taxon>Eukaryota</taxon>
        <taxon>Metazoa</taxon>
        <taxon>Ecdysozoa</taxon>
        <taxon>Arthropoda</taxon>
        <taxon>Hexapoda</taxon>
        <taxon>Insecta</taxon>
        <taxon>Pterygota</taxon>
        <taxon>Neoptera</taxon>
        <taxon>Paraneoptera</taxon>
        <taxon>Hemiptera</taxon>
        <taxon>Sternorrhyncha</taxon>
        <taxon>Psylloidea</taxon>
        <taxon>Psyllidae</taxon>
        <taxon>Psyllinae</taxon>
        <taxon>Cacopsylla</taxon>
    </lineage>
</organism>
<evidence type="ECO:0000313" key="1">
    <source>
        <dbReference type="EMBL" id="CAG6751765.1"/>
    </source>
</evidence>
<protein>
    <submittedName>
        <fullName evidence="1">Uncharacterized protein</fullName>
    </submittedName>
</protein>
<proteinExistence type="predicted"/>